<proteinExistence type="predicted"/>
<protein>
    <submittedName>
        <fullName evidence="1">Thiazole-containing bacteriocin maturation protein</fullName>
    </submittedName>
</protein>
<dbReference type="NCBIfam" id="TIGR03693">
    <property type="entry name" value="ocin_ThiF_like"/>
    <property type="match status" value="1"/>
</dbReference>
<accession>A0ABV6GH34</accession>
<dbReference type="Gene3D" id="3.40.50.720">
    <property type="entry name" value="NAD(P)-binding Rossmann-like Domain"/>
    <property type="match status" value="1"/>
</dbReference>
<evidence type="ECO:0000313" key="2">
    <source>
        <dbReference type="Proteomes" id="UP001589854"/>
    </source>
</evidence>
<dbReference type="Proteomes" id="UP001589854">
    <property type="component" value="Unassembled WGS sequence"/>
</dbReference>
<dbReference type="InterPro" id="IPR022368">
    <property type="entry name" value="Thiazole_bacteriocin_mat_put"/>
</dbReference>
<organism evidence="1 2">
    <name type="scientific">Metabacillus herbersteinensis</name>
    <dbReference type="NCBI Taxonomy" id="283816"/>
    <lineage>
        <taxon>Bacteria</taxon>
        <taxon>Bacillati</taxon>
        <taxon>Bacillota</taxon>
        <taxon>Bacilli</taxon>
        <taxon>Bacillales</taxon>
        <taxon>Bacillaceae</taxon>
        <taxon>Metabacillus</taxon>
    </lineage>
</organism>
<evidence type="ECO:0000313" key="1">
    <source>
        <dbReference type="EMBL" id="MFC0272981.1"/>
    </source>
</evidence>
<dbReference type="RefSeq" id="WP_378935835.1">
    <property type="nucleotide sequence ID" value="NZ_JBHLVO010000015.1"/>
</dbReference>
<reference evidence="1 2" key="1">
    <citation type="submission" date="2024-09" db="EMBL/GenBank/DDBJ databases">
        <authorList>
            <person name="Sun Q."/>
            <person name="Mori K."/>
        </authorList>
    </citation>
    <scope>NUCLEOTIDE SEQUENCE [LARGE SCALE GENOMIC DNA]</scope>
    <source>
        <strain evidence="1 2">CCM 7228</strain>
    </source>
</reference>
<sequence length="647" mass="73062">MTNLNPSMCLKVKRDTFFLPDPNSGVYFRNNLSSFHMKGSTIDQWVNKLIPMFNGEYTLGDLTNGLPGPYRDRVYEIAEVLYQNGFVRDVSQDRPHQLGDQILKKFASQIEFLENFGDSGAYRFQAYRQTKVLAIGSGSFFVSLVSSLIETGLPKFHVLITDSIPTNRLRLEELVVHARKTDPEVAVEEVNLRKEGESSWREIVQSFDSILYVSQEGDVEELRALHKICREEKKLFLPAIFLHQVGLAGPLVHPDSEGCWESAWRSIHQSVFDNDEQLHSFTSTAGAMLANVVVFELFKNVTRLTESEQINQFFLLDLDTLEGNWHSFMPHLLVTGRAAAEWVQDFDLKLKQISSRGEPRGLLMYFSQLTSKESGIFHLLEEEDLKQLPLAQCRVQVVDPLSEGPAELLPSFVCSELTHEKARKEAGLSGIEAYVSRMVDMLVTTLPPQQKEEKSIVESEEYVGIGVGETIAEGVCRGLQKCLTVEMSKQLVDQKNVVSRVQLSDVEDERCRFYLQALTTMQGAPIIGLGNEVSGFPSIWVGTNNRWYGSVGLNTTRALQKALQQALMDGENQGLIDSSVFLVEKVPKSLVIHTSEDISQSEVLQSAMQVLERNNKRLLVFELALEPLWKKELLSVYGMLLREEESR</sequence>
<keyword evidence="2" id="KW-1185">Reference proteome</keyword>
<name>A0ABV6GH34_9BACI</name>
<gene>
    <name evidence="1" type="ORF">ACFFIX_16260</name>
</gene>
<dbReference type="EMBL" id="JBHLVO010000015">
    <property type="protein sequence ID" value="MFC0272981.1"/>
    <property type="molecule type" value="Genomic_DNA"/>
</dbReference>
<comment type="caution">
    <text evidence="1">The sequence shown here is derived from an EMBL/GenBank/DDBJ whole genome shotgun (WGS) entry which is preliminary data.</text>
</comment>